<dbReference type="SUPFAM" id="SSF51430">
    <property type="entry name" value="NAD(P)-linked oxidoreductase"/>
    <property type="match status" value="1"/>
</dbReference>
<sequence length="267" mass="29803">MKDMPQLGMGTFRLEGDEATSAVTSALKVGFRHVDTAQFYDNEENVGDAIKTSGLARSELFVTTKVWHENLGKNAFIPSVHESLAKLKLEYVDLLLIHWPYPGDDLTMEDYLGSLKEVKQLGLARHIGVSNFTIGQLEQAERILGEGEIYTNQIELHPFMQNRQVVEACREKGIGVTAYMPFAVGKVMKDETLKAIALDHDASPAQIVLAWMEKRKISAIPSSTSESHLAQNVDYSRVVLTADDLKRIDDLDNGDRIVNPDFAPNWD</sequence>
<evidence type="ECO:0000313" key="11">
    <source>
        <dbReference type="EMBL" id="HBU51232.1"/>
    </source>
</evidence>
<evidence type="ECO:0000256" key="5">
    <source>
        <dbReference type="PIRSR" id="PIRSR000097-1"/>
    </source>
</evidence>
<evidence type="ECO:0000313" key="13">
    <source>
        <dbReference type="Proteomes" id="UP000263517"/>
    </source>
</evidence>
<reference evidence="9 12" key="1">
    <citation type="submission" date="2014-06" db="EMBL/GenBank/DDBJ databases">
        <title>Genomes of Alteromonas australica, a world apart.</title>
        <authorList>
            <person name="Gonzaga A."/>
            <person name="Lopez-Perez M."/>
            <person name="Rodriguez-Valera F."/>
        </authorList>
    </citation>
    <scope>NUCLEOTIDE SEQUENCE [LARGE SCALE GENOMIC DNA]</scope>
    <source>
        <strain evidence="9 12">H 17</strain>
    </source>
</reference>
<dbReference type="InterPro" id="IPR018170">
    <property type="entry name" value="Aldo/ket_reductase_CS"/>
</dbReference>
<dbReference type="GO" id="GO:0050580">
    <property type="term" value="F:2,5-didehydrogluconate reductase activity"/>
    <property type="evidence" value="ECO:0007669"/>
    <property type="project" value="UniProtKB-EC"/>
</dbReference>
<dbReference type="Gene3D" id="3.20.20.100">
    <property type="entry name" value="NADP-dependent oxidoreductase domain"/>
    <property type="match status" value="1"/>
</dbReference>
<dbReference type="PANTHER" id="PTHR43827:SF3">
    <property type="entry name" value="NADP-DEPENDENT OXIDOREDUCTASE DOMAIN-CONTAINING PROTEIN"/>
    <property type="match status" value="1"/>
</dbReference>
<dbReference type="EC" id="1.1.1.274" evidence="9"/>
<dbReference type="Proteomes" id="UP000264779">
    <property type="component" value="Unassembled WGS sequence"/>
</dbReference>
<evidence type="ECO:0000256" key="6">
    <source>
        <dbReference type="PIRSR" id="PIRSR000097-2"/>
    </source>
</evidence>
<comment type="similarity">
    <text evidence="1">Belongs to the aldo/keto reductase family.</text>
</comment>
<dbReference type="EMBL" id="DNAN01000391">
    <property type="protein sequence ID" value="HAW76252.1"/>
    <property type="molecule type" value="Genomic_DNA"/>
</dbReference>
<evidence type="ECO:0000313" key="9">
    <source>
        <dbReference type="EMBL" id="AIF98512.1"/>
    </source>
</evidence>
<comment type="catalytic activity">
    <reaction evidence="4">
        <text>hydroxyacetone + NADP(+) = methylglyoxal + NADPH + H(+)</text>
        <dbReference type="Rhea" id="RHEA:27986"/>
        <dbReference type="ChEBI" id="CHEBI:15378"/>
        <dbReference type="ChEBI" id="CHEBI:17158"/>
        <dbReference type="ChEBI" id="CHEBI:27957"/>
        <dbReference type="ChEBI" id="CHEBI:57783"/>
        <dbReference type="ChEBI" id="CHEBI:58349"/>
    </reaction>
</comment>
<dbReference type="PATRIC" id="fig|589873.4.peg.1609"/>
<dbReference type="InterPro" id="IPR020471">
    <property type="entry name" value="AKR"/>
</dbReference>
<dbReference type="PROSITE" id="PS00798">
    <property type="entry name" value="ALDOKETO_REDUCTASE_1"/>
    <property type="match status" value="1"/>
</dbReference>
<proteinExistence type="inferred from homology"/>
<dbReference type="GO" id="GO:1990002">
    <property type="term" value="F:methylglyoxal reductase (NADPH) (acetol producing) activity"/>
    <property type="evidence" value="ECO:0007669"/>
    <property type="project" value="TreeGrafter"/>
</dbReference>
<dbReference type="PRINTS" id="PR00069">
    <property type="entry name" value="ALDKETRDTASE"/>
</dbReference>
<evidence type="ECO:0000256" key="7">
    <source>
        <dbReference type="PIRSR" id="PIRSR000097-3"/>
    </source>
</evidence>
<evidence type="ECO:0000256" key="1">
    <source>
        <dbReference type="ARBA" id="ARBA00007905"/>
    </source>
</evidence>
<keyword evidence="2" id="KW-0521">NADP</keyword>
<name>A0A075P5C8_9ALTE</name>
<dbReference type="InterPro" id="IPR023210">
    <property type="entry name" value="NADP_OxRdtase_dom"/>
</dbReference>
<dbReference type="Proteomes" id="UP000263517">
    <property type="component" value="Unassembled WGS sequence"/>
</dbReference>
<organism evidence="9 12">
    <name type="scientific">Alteromonas australica</name>
    <dbReference type="NCBI Taxonomy" id="589873"/>
    <lineage>
        <taxon>Bacteria</taxon>
        <taxon>Pseudomonadati</taxon>
        <taxon>Pseudomonadota</taxon>
        <taxon>Gammaproteobacteria</taxon>
        <taxon>Alteromonadales</taxon>
        <taxon>Alteromonadaceae</taxon>
        <taxon>Alteromonas/Salinimonas group</taxon>
        <taxon>Alteromonas</taxon>
    </lineage>
</organism>
<dbReference type="PROSITE" id="PS00062">
    <property type="entry name" value="ALDOKETO_REDUCTASE_2"/>
    <property type="match status" value="1"/>
</dbReference>
<evidence type="ECO:0000256" key="3">
    <source>
        <dbReference type="ARBA" id="ARBA00023002"/>
    </source>
</evidence>
<dbReference type="NCBIfam" id="NF008377">
    <property type="entry name" value="PRK11172.1"/>
    <property type="match status" value="1"/>
</dbReference>
<feature type="active site" description="Proton donor" evidence="5">
    <location>
        <position position="40"/>
    </location>
</feature>
<protein>
    <submittedName>
        <fullName evidence="10">2,5-didehydrogluconate reductase DkgB</fullName>
    </submittedName>
    <submittedName>
        <fullName evidence="9">2,5-diketo-D-gluconic acid reductase</fullName>
        <ecNumber evidence="9">1.1.1.274</ecNumber>
    </submittedName>
</protein>
<evidence type="ECO:0000259" key="8">
    <source>
        <dbReference type="Pfam" id="PF00248"/>
    </source>
</evidence>
<dbReference type="STRING" id="589873.EP12_07415"/>
<dbReference type="Proteomes" id="UP000056090">
    <property type="component" value="Chromosome"/>
</dbReference>
<dbReference type="eggNOG" id="COG0656">
    <property type="taxonomic scope" value="Bacteria"/>
</dbReference>
<dbReference type="EMBL" id="CP008849">
    <property type="protein sequence ID" value="AIF98512.1"/>
    <property type="molecule type" value="Genomic_DNA"/>
</dbReference>
<dbReference type="EMBL" id="DONK01000120">
    <property type="protein sequence ID" value="HBU51232.1"/>
    <property type="molecule type" value="Genomic_DNA"/>
</dbReference>
<dbReference type="RefSeq" id="WP_044056695.1">
    <property type="nucleotide sequence ID" value="NZ_CAJXAX010000038.1"/>
</dbReference>
<dbReference type="FunFam" id="3.20.20.100:FF:000002">
    <property type="entry name" value="2,5-diketo-D-gluconic acid reductase A"/>
    <property type="match status" value="1"/>
</dbReference>
<feature type="site" description="Lowers pKa of active site Tyr" evidence="7">
    <location>
        <position position="65"/>
    </location>
</feature>
<keyword evidence="12" id="KW-1185">Reference proteome</keyword>
<reference evidence="13 14" key="2">
    <citation type="journal article" date="2018" name="Nat. Biotechnol.">
        <title>A standardized bacterial taxonomy based on genome phylogeny substantially revises the tree of life.</title>
        <authorList>
            <person name="Parks D.H."/>
            <person name="Chuvochina M."/>
            <person name="Waite D.W."/>
            <person name="Rinke C."/>
            <person name="Skarshewski A."/>
            <person name="Chaumeil P.A."/>
            <person name="Hugenholtz P."/>
        </authorList>
    </citation>
    <scope>NUCLEOTIDE SEQUENCE [LARGE SCALE GENOMIC DNA]</scope>
    <source>
        <strain evidence="11">UBA11621</strain>
        <strain evidence="10">UBA11978</strain>
    </source>
</reference>
<feature type="binding site" evidence="6">
    <location>
        <position position="98"/>
    </location>
    <ligand>
        <name>substrate</name>
    </ligand>
</feature>
<dbReference type="Pfam" id="PF00248">
    <property type="entry name" value="Aldo_ket_red"/>
    <property type="match status" value="1"/>
</dbReference>
<dbReference type="AlphaFoldDB" id="A0A075P5C8"/>
<dbReference type="PANTHER" id="PTHR43827">
    <property type="entry name" value="2,5-DIKETO-D-GLUCONIC ACID REDUCTASE"/>
    <property type="match status" value="1"/>
</dbReference>
<dbReference type="KEGG" id="aaus:EP12_07415"/>
<evidence type="ECO:0000313" key="14">
    <source>
        <dbReference type="Proteomes" id="UP000264779"/>
    </source>
</evidence>
<dbReference type="GO" id="GO:0051596">
    <property type="term" value="P:methylglyoxal catabolic process"/>
    <property type="evidence" value="ECO:0007669"/>
    <property type="project" value="TreeGrafter"/>
</dbReference>
<evidence type="ECO:0000256" key="2">
    <source>
        <dbReference type="ARBA" id="ARBA00022857"/>
    </source>
</evidence>
<evidence type="ECO:0000313" key="10">
    <source>
        <dbReference type="EMBL" id="HAW76252.1"/>
    </source>
</evidence>
<evidence type="ECO:0000313" key="12">
    <source>
        <dbReference type="Proteomes" id="UP000056090"/>
    </source>
</evidence>
<gene>
    <name evidence="9" type="primary">dkgB</name>
    <name evidence="10" type="ORF">DCW74_11020</name>
    <name evidence="11" type="ORF">DEB45_08220</name>
    <name evidence="9" type="ORF">EP13_07315</name>
</gene>
<dbReference type="InterPro" id="IPR036812">
    <property type="entry name" value="NAD(P)_OxRdtase_dom_sf"/>
</dbReference>
<dbReference type="OrthoDB" id="9804790at2"/>
<evidence type="ECO:0000256" key="4">
    <source>
        <dbReference type="ARBA" id="ARBA00049445"/>
    </source>
</evidence>
<dbReference type="KEGG" id="aal:EP13_07315"/>
<accession>A0A075P5C8</accession>
<dbReference type="PIRSF" id="PIRSF000097">
    <property type="entry name" value="AKR"/>
    <property type="match status" value="1"/>
</dbReference>
<feature type="domain" description="NADP-dependent oxidoreductase" evidence="8">
    <location>
        <begin position="7"/>
        <end position="252"/>
    </location>
</feature>
<dbReference type="GeneID" id="78254722"/>
<keyword evidence="3 9" id="KW-0560">Oxidoreductase</keyword>